<dbReference type="SUPFAM" id="SSF46689">
    <property type="entry name" value="Homeodomain-like"/>
    <property type="match status" value="1"/>
</dbReference>
<accession>A0A4B9HYK6</accession>
<proteinExistence type="predicted"/>
<dbReference type="InterPro" id="IPR009057">
    <property type="entry name" value="Homeodomain-like_sf"/>
</dbReference>
<comment type="caution">
    <text evidence="1">The sequence shown here is derived from an EMBL/GenBank/DDBJ whole genome shotgun (WGS) entry which is preliminary data.</text>
</comment>
<evidence type="ECO:0000313" key="1">
    <source>
        <dbReference type="EMBL" id="EAE6014804.1"/>
    </source>
</evidence>
<dbReference type="Gene3D" id="1.10.10.60">
    <property type="entry name" value="Homeodomain-like"/>
    <property type="match status" value="1"/>
</dbReference>
<organism evidence="1 2">
    <name type="scientific">Listeria monocytogenes serotype 1/2b</name>
    <dbReference type="NCBI Taxonomy" id="2291966"/>
    <lineage>
        <taxon>Bacteria</taxon>
        <taxon>Bacillati</taxon>
        <taxon>Bacillota</taxon>
        <taxon>Bacilli</taxon>
        <taxon>Bacillales</taxon>
        <taxon>Listeriaceae</taxon>
        <taxon>Listeria</taxon>
    </lineage>
</organism>
<reference evidence="1 2" key="1">
    <citation type="submission" date="2019-03" db="EMBL/GenBank/DDBJ databases">
        <authorList>
            <consortium name="GenomeTrakr: Next Generation Sequencing Network for Food Pathogen Tracability"/>
        </authorList>
    </citation>
    <scope>NUCLEOTIDE SEQUENCE [LARGE SCALE GENOMIC DNA]</scope>
    <source>
        <strain evidence="1 2">LS1392</strain>
    </source>
</reference>
<protein>
    <submittedName>
        <fullName evidence="1">Transposase</fullName>
    </submittedName>
</protein>
<dbReference type="Proteomes" id="UP000330099">
    <property type="component" value="Unassembled WGS sequence"/>
</dbReference>
<name>A0A4B9HYK6_LISMN</name>
<sequence>MPKRYTEDFKQTILDLHEQGQTPRQLAADYEVGYSTILKWIQGNTPISPGGPTSNEVKRLKKQLKEKDEELLILKKALGLLAKK</sequence>
<dbReference type="EMBL" id="AAASZE010000009">
    <property type="protein sequence ID" value="EAE6014804.1"/>
    <property type="molecule type" value="Genomic_DNA"/>
</dbReference>
<gene>
    <name evidence="1" type="ORF">E3077_15010</name>
</gene>
<evidence type="ECO:0000313" key="2">
    <source>
        <dbReference type="Proteomes" id="UP000330099"/>
    </source>
</evidence>
<dbReference type="AlphaFoldDB" id="A0A4B9HYK6"/>